<keyword evidence="4" id="KW-0238">DNA-binding</keyword>
<dbReference type="AlphaFoldDB" id="A0A4Y7TQN9"/>
<evidence type="ECO:0000256" key="6">
    <source>
        <dbReference type="ARBA" id="ARBA00023242"/>
    </source>
</evidence>
<comment type="caution">
    <text evidence="10">The sequence shown here is derived from an EMBL/GenBank/DDBJ whole genome shotgun (WGS) entry which is preliminary data.</text>
</comment>
<reference evidence="10 11" key="1">
    <citation type="journal article" date="2019" name="Nat. Ecol. Evol.">
        <title>Megaphylogeny resolves global patterns of mushroom evolution.</title>
        <authorList>
            <person name="Varga T."/>
            <person name="Krizsan K."/>
            <person name="Foldi C."/>
            <person name="Dima B."/>
            <person name="Sanchez-Garcia M."/>
            <person name="Sanchez-Ramirez S."/>
            <person name="Szollosi G.J."/>
            <person name="Szarkandi J.G."/>
            <person name="Papp V."/>
            <person name="Albert L."/>
            <person name="Andreopoulos W."/>
            <person name="Angelini C."/>
            <person name="Antonin V."/>
            <person name="Barry K.W."/>
            <person name="Bougher N.L."/>
            <person name="Buchanan P."/>
            <person name="Buyck B."/>
            <person name="Bense V."/>
            <person name="Catcheside P."/>
            <person name="Chovatia M."/>
            <person name="Cooper J."/>
            <person name="Damon W."/>
            <person name="Desjardin D."/>
            <person name="Finy P."/>
            <person name="Geml J."/>
            <person name="Haridas S."/>
            <person name="Hughes K."/>
            <person name="Justo A."/>
            <person name="Karasinski D."/>
            <person name="Kautmanova I."/>
            <person name="Kiss B."/>
            <person name="Kocsube S."/>
            <person name="Kotiranta H."/>
            <person name="LaButti K.M."/>
            <person name="Lechner B.E."/>
            <person name="Liimatainen K."/>
            <person name="Lipzen A."/>
            <person name="Lukacs Z."/>
            <person name="Mihaltcheva S."/>
            <person name="Morgado L.N."/>
            <person name="Niskanen T."/>
            <person name="Noordeloos M.E."/>
            <person name="Ohm R.A."/>
            <person name="Ortiz-Santana B."/>
            <person name="Ovrebo C."/>
            <person name="Racz N."/>
            <person name="Riley R."/>
            <person name="Savchenko A."/>
            <person name="Shiryaev A."/>
            <person name="Soop K."/>
            <person name="Spirin V."/>
            <person name="Szebenyi C."/>
            <person name="Tomsovsky M."/>
            <person name="Tulloss R.E."/>
            <person name="Uehling J."/>
            <person name="Grigoriev I.V."/>
            <person name="Vagvolgyi C."/>
            <person name="Papp T."/>
            <person name="Martin F.M."/>
            <person name="Miettinen O."/>
            <person name="Hibbett D.S."/>
            <person name="Nagy L.G."/>
        </authorList>
    </citation>
    <scope>NUCLEOTIDE SEQUENCE [LARGE SCALE GENOMIC DNA]</scope>
    <source>
        <strain evidence="10 11">FP101781</strain>
    </source>
</reference>
<feature type="compositionally biased region" description="Polar residues" evidence="8">
    <location>
        <begin position="715"/>
        <end position="724"/>
    </location>
</feature>
<dbReference type="InterPro" id="IPR036864">
    <property type="entry name" value="Zn2-C6_fun-type_DNA-bd_sf"/>
</dbReference>
<dbReference type="PANTHER" id="PTHR31845:SF19">
    <property type="entry name" value="TRANSCRIPTION FACTOR DOMAIN-CONTAINING PROTEIN"/>
    <property type="match status" value="1"/>
</dbReference>
<evidence type="ECO:0000256" key="2">
    <source>
        <dbReference type="ARBA" id="ARBA00022723"/>
    </source>
</evidence>
<feature type="region of interest" description="Disordered" evidence="8">
    <location>
        <begin position="704"/>
        <end position="724"/>
    </location>
</feature>
<organism evidence="10 11">
    <name type="scientific">Coprinellus micaceus</name>
    <name type="common">Glistening ink-cap mushroom</name>
    <name type="synonym">Coprinus micaceus</name>
    <dbReference type="NCBI Taxonomy" id="71717"/>
    <lineage>
        <taxon>Eukaryota</taxon>
        <taxon>Fungi</taxon>
        <taxon>Dikarya</taxon>
        <taxon>Basidiomycota</taxon>
        <taxon>Agaricomycotina</taxon>
        <taxon>Agaricomycetes</taxon>
        <taxon>Agaricomycetidae</taxon>
        <taxon>Agaricales</taxon>
        <taxon>Agaricineae</taxon>
        <taxon>Psathyrellaceae</taxon>
        <taxon>Coprinellus</taxon>
    </lineage>
</organism>
<proteinExistence type="predicted"/>
<evidence type="ECO:0000259" key="9">
    <source>
        <dbReference type="PROSITE" id="PS00463"/>
    </source>
</evidence>
<evidence type="ECO:0000256" key="4">
    <source>
        <dbReference type="ARBA" id="ARBA00023125"/>
    </source>
</evidence>
<dbReference type="Pfam" id="PF04082">
    <property type="entry name" value="Fungal_trans"/>
    <property type="match status" value="1"/>
</dbReference>
<feature type="compositionally biased region" description="Polar residues" evidence="8">
    <location>
        <begin position="610"/>
        <end position="620"/>
    </location>
</feature>
<dbReference type="Gene3D" id="4.10.240.10">
    <property type="entry name" value="Zn(2)-C6 fungal-type DNA-binding domain"/>
    <property type="match status" value="1"/>
</dbReference>
<dbReference type="Proteomes" id="UP000298030">
    <property type="component" value="Unassembled WGS sequence"/>
</dbReference>
<feature type="region of interest" description="Disordered" evidence="8">
    <location>
        <begin position="610"/>
        <end position="629"/>
    </location>
</feature>
<keyword evidence="3" id="KW-0805">Transcription regulation</keyword>
<keyword evidence="11" id="KW-1185">Reference proteome</keyword>
<dbReference type="OrthoDB" id="3163292at2759"/>
<feature type="region of interest" description="Disordered" evidence="8">
    <location>
        <begin position="15"/>
        <end position="38"/>
    </location>
</feature>
<keyword evidence="2" id="KW-0479">Metal-binding</keyword>
<dbReference type="EMBL" id="QPFP01000006">
    <property type="protein sequence ID" value="TEB35859.1"/>
    <property type="molecule type" value="Genomic_DNA"/>
</dbReference>
<dbReference type="GO" id="GO:0000981">
    <property type="term" value="F:DNA-binding transcription factor activity, RNA polymerase II-specific"/>
    <property type="evidence" value="ECO:0007669"/>
    <property type="project" value="InterPro"/>
</dbReference>
<dbReference type="SMART" id="SM00906">
    <property type="entry name" value="Fungal_trans"/>
    <property type="match status" value="1"/>
</dbReference>
<dbReference type="CDD" id="cd00067">
    <property type="entry name" value="GAL4"/>
    <property type="match status" value="1"/>
</dbReference>
<dbReference type="CDD" id="cd12148">
    <property type="entry name" value="fungal_TF_MHR"/>
    <property type="match status" value="1"/>
</dbReference>
<evidence type="ECO:0000256" key="7">
    <source>
        <dbReference type="SAM" id="Coils"/>
    </source>
</evidence>
<dbReference type="InterPro" id="IPR051089">
    <property type="entry name" value="prtT"/>
</dbReference>
<evidence type="ECO:0000313" key="10">
    <source>
        <dbReference type="EMBL" id="TEB35859.1"/>
    </source>
</evidence>
<dbReference type="GO" id="GO:0000976">
    <property type="term" value="F:transcription cis-regulatory region binding"/>
    <property type="evidence" value="ECO:0007669"/>
    <property type="project" value="TreeGrafter"/>
</dbReference>
<evidence type="ECO:0000256" key="5">
    <source>
        <dbReference type="ARBA" id="ARBA00023163"/>
    </source>
</evidence>
<keyword evidence="6" id="KW-0539">Nucleus</keyword>
<dbReference type="PROSITE" id="PS00463">
    <property type="entry name" value="ZN2_CY6_FUNGAL_1"/>
    <property type="match status" value="1"/>
</dbReference>
<evidence type="ECO:0000256" key="1">
    <source>
        <dbReference type="ARBA" id="ARBA00004123"/>
    </source>
</evidence>
<dbReference type="STRING" id="71717.A0A4Y7TQN9"/>
<feature type="domain" description="Zn(2)-C6 fungal-type" evidence="9">
    <location>
        <begin position="64"/>
        <end position="94"/>
    </location>
</feature>
<evidence type="ECO:0000256" key="8">
    <source>
        <dbReference type="SAM" id="MobiDB-lite"/>
    </source>
</evidence>
<gene>
    <name evidence="10" type="ORF">FA13DRAFT_1623103</name>
</gene>
<keyword evidence="5" id="KW-0804">Transcription</keyword>
<feature type="coiled-coil region" evidence="7">
    <location>
        <begin position="108"/>
        <end position="135"/>
    </location>
</feature>
<name>A0A4Y7TQN9_COPMI</name>
<dbReference type="InterPro" id="IPR007219">
    <property type="entry name" value="XnlR_reg_dom"/>
</dbReference>
<comment type="subcellular location">
    <subcellularLocation>
        <location evidence="1">Nucleus</location>
    </subcellularLocation>
</comment>
<sequence length="724" mass="82106">MRALSEASLLQFASDSDQDELDTTEDTKDNVKSARSSGAKKSVPYIVRDLLNSTYLWHRCRPGACVDCKSVKVRCEPMPGQLKCRRCQTKNLPCKPRDRKKRKTADTHEELQEKAHNQDLQIQQLLLQYDRLQADNKIRQWINKSHPQAFAHNYGEYPSVDKSSPTVECYKWLQGGTSPEDASAIFFSQSLRAYVPEIVKHCALYPEEIVELFALFFKHVNSHFSILDETLHTPHHLITTSPFLFTVVCSISSRHYVSRPEVYPLAMDFARDAAGKGLVEGKQSVDTCQAYLLLAVYPVPKKKWVEDRSWLLMGVAIRMAMELRLDQPPPEELPERERLNRVRTWLNCYCVDGSHAIQFGKMPMLRLDDFLARSSTYWYRSSHMNLPLDVHLCAYVQILIIMAKWRMTITDQARNESTTDTDYVTTALETHQLLTNEMERWVKIYAEELSYNPLPVCSYRGNTTQLIASYLKLVVLSNAFSPGYKLGFSSDSPIFRLSLNAARNVIQIMVERLAPTGSLRYAMDANFLYVSYAASYLIQLTRPKFVSLLNDTELKEILLCVTNLIQVLGSRDVALDGRHTPALYSRFISSLLKEYCPKAYLPMVQDTLASSHHGGNSPRSSDGHEPQTDAYYSSWPDVSSVADSPGTPEHISMTPGMVYQRHGDPEMDFSLNHFVRTVSQGMPQPVGAPDMRFMGASSSSSAWGAWSQGGGRMGQFNSSDMWRA</sequence>
<dbReference type="InterPro" id="IPR001138">
    <property type="entry name" value="Zn2Cys6_DnaBD"/>
</dbReference>
<keyword evidence="7" id="KW-0175">Coiled coil</keyword>
<protein>
    <recommendedName>
        <fullName evidence="9">Zn(2)-C6 fungal-type domain-containing protein</fullName>
    </recommendedName>
</protein>
<evidence type="ECO:0000313" key="11">
    <source>
        <dbReference type="Proteomes" id="UP000298030"/>
    </source>
</evidence>
<dbReference type="GO" id="GO:0005634">
    <property type="term" value="C:nucleus"/>
    <property type="evidence" value="ECO:0007669"/>
    <property type="project" value="UniProtKB-SubCell"/>
</dbReference>
<evidence type="ECO:0000256" key="3">
    <source>
        <dbReference type="ARBA" id="ARBA00023015"/>
    </source>
</evidence>
<dbReference type="GO" id="GO:0008270">
    <property type="term" value="F:zinc ion binding"/>
    <property type="evidence" value="ECO:0007669"/>
    <property type="project" value="InterPro"/>
</dbReference>
<accession>A0A4Y7TQN9</accession>
<dbReference type="GO" id="GO:0006351">
    <property type="term" value="P:DNA-templated transcription"/>
    <property type="evidence" value="ECO:0007669"/>
    <property type="project" value="InterPro"/>
</dbReference>
<dbReference type="PANTHER" id="PTHR31845">
    <property type="entry name" value="FINGER DOMAIN PROTEIN, PUTATIVE-RELATED"/>
    <property type="match status" value="1"/>
</dbReference>